<organism evidence="7 8">
    <name type="scientific">Rhizoclosmatium globosum</name>
    <dbReference type="NCBI Taxonomy" id="329046"/>
    <lineage>
        <taxon>Eukaryota</taxon>
        <taxon>Fungi</taxon>
        <taxon>Fungi incertae sedis</taxon>
        <taxon>Chytridiomycota</taxon>
        <taxon>Chytridiomycota incertae sedis</taxon>
        <taxon>Chytridiomycetes</taxon>
        <taxon>Chytridiales</taxon>
        <taxon>Chytriomycetaceae</taxon>
        <taxon>Rhizoclosmatium</taxon>
    </lineage>
</organism>
<dbReference type="OrthoDB" id="10254794at2759"/>
<proteinExistence type="predicted"/>
<feature type="domain" description="CCDC113/CCDC96 coiled-coil" evidence="6">
    <location>
        <begin position="426"/>
        <end position="597"/>
    </location>
</feature>
<feature type="coiled-coil region" evidence="4">
    <location>
        <begin position="439"/>
        <end position="530"/>
    </location>
</feature>
<name>A0A1Y2C8H9_9FUNG</name>
<evidence type="ECO:0000313" key="8">
    <source>
        <dbReference type="Proteomes" id="UP000193642"/>
    </source>
</evidence>
<feature type="region of interest" description="Disordered" evidence="5">
    <location>
        <begin position="247"/>
        <end position="274"/>
    </location>
</feature>
<evidence type="ECO:0000259" key="6">
    <source>
        <dbReference type="Pfam" id="PF13870"/>
    </source>
</evidence>
<dbReference type="Proteomes" id="UP000193642">
    <property type="component" value="Unassembled WGS sequence"/>
</dbReference>
<accession>A0A1Y2C8H9</accession>
<evidence type="ECO:0000256" key="5">
    <source>
        <dbReference type="SAM" id="MobiDB-lite"/>
    </source>
</evidence>
<keyword evidence="8" id="KW-1185">Reference proteome</keyword>
<dbReference type="GO" id="GO:0036064">
    <property type="term" value="C:ciliary basal body"/>
    <property type="evidence" value="ECO:0007669"/>
    <property type="project" value="TreeGrafter"/>
</dbReference>
<comment type="caution">
    <text evidence="7">The sequence shown here is derived from an EMBL/GenBank/DDBJ whole genome shotgun (WGS) entry which is preliminary data.</text>
</comment>
<dbReference type="InterPro" id="IPR051885">
    <property type="entry name" value="CC_CF"/>
</dbReference>
<evidence type="ECO:0000256" key="2">
    <source>
        <dbReference type="ARBA" id="ARBA00023054"/>
    </source>
</evidence>
<dbReference type="GO" id="GO:0005930">
    <property type="term" value="C:axoneme"/>
    <property type="evidence" value="ECO:0007669"/>
    <property type="project" value="TreeGrafter"/>
</dbReference>
<feature type="region of interest" description="Disordered" evidence="5">
    <location>
        <begin position="1"/>
        <end position="128"/>
    </location>
</feature>
<dbReference type="AlphaFoldDB" id="A0A1Y2C8H9"/>
<feature type="compositionally biased region" description="Polar residues" evidence="5">
    <location>
        <begin position="16"/>
        <end position="25"/>
    </location>
</feature>
<feature type="compositionally biased region" description="Basic and acidic residues" evidence="5">
    <location>
        <begin position="90"/>
        <end position="128"/>
    </location>
</feature>
<comment type="subcellular location">
    <subcellularLocation>
        <location evidence="1">Cell projection</location>
        <location evidence="1">Cilium</location>
    </subcellularLocation>
</comment>
<sequence length="612" mass="68224">MEGEAPTTPGGLEASASASKSQGNLLKSKAGTAKTSRANLIAPGSQTNLLRTGSQKSVRSKAPSKHGSQNNLSTPNSGGNGEVAAGDGAVEPKPEGVSTENKETGESPIKDENLTEEQKDQQTDERLSHSLVQMSSQLSLNENENNEEQEDAIVGEEIQVIPQVARTLTSPLMTATEVAADGGFTFVNAEYDGFDLDGITHVEDVVSVIPLALKTYMRSGSYEAMMLENVVIDTSLPVKVIIRTPMMRPTSPTMDEDEEKRKREAEEGGANADASKNLDEAAAIAIVEEGIDREALIASIKNELDLKEKYKIKNSFLQNKLGEYFKRKRTDDAHDGEKSVADQEQRYSNCMTALTTLRTEYESLNSSNQKIVNEYKVKLEEHTAEAFEKSEEFIKFKRTIALSAENSRTGKCIPPKTFAQLEATDQRKEMEVVAVRLDHIKLRNKLKRHEQLLRQKEELADGLHLIDFEQLKIENQTYNEKIEERNEELLKLRKKITNIVQVLTHVKEKLQFVQAENGSLRKELKGLDNDVAIRRDSLPASKQSRDAIKNLNTSLRQKNGLLGNKPLLRDYEDKVDETDGLKARIDELRTTHANLSAETLSIKRQIQRKLIV</sequence>
<gene>
    <name evidence="7" type="ORF">BCR33DRAFT_717568</name>
</gene>
<keyword evidence="2 4" id="KW-0175">Coiled coil</keyword>
<dbReference type="PANTHER" id="PTHR15654">
    <property type="entry name" value="COILED-COIL DOMAIN-CONTAINING PROTEIN 113-RELATED"/>
    <property type="match status" value="1"/>
</dbReference>
<keyword evidence="3" id="KW-0966">Cell projection</keyword>
<feature type="compositionally biased region" description="Polar residues" evidence="5">
    <location>
        <begin position="33"/>
        <end position="57"/>
    </location>
</feature>
<dbReference type="EMBL" id="MCGO01000025">
    <property type="protein sequence ID" value="ORY43341.1"/>
    <property type="molecule type" value="Genomic_DNA"/>
</dbReference>
<dbReference type="STRING" id="329046.A0A1Y2C8H9"/>
<evidence type="ECO:0000256" key="3">
    <source>
        <dbReference type="ARBA" id="ARBA00023273"/>
    </source>
</evidence>
<evidence type="ECO:0000256" key="4">
    <source>
        <dbReference type="SAM" id="Coils"/>
    </source>
</evidence>
<reference evidence="7 8" key="1">
    <citation type="submission" date="2016-07" db="EMBL/GenBank/DDBJ databases">
        <title>Pervasive Adenine N6-methylation of Active Genes in Fungi.</title>
        <authorList>
            <consortium name="DOE Joint Genome Institute"/>
            <person name="Mondo S.J."/>
            <person name="Dannebaum R.O."/>
            <person name="Kuo R.C."/>
            <person name="Labutti K."/>
            <person name="Haridas S."/>
            <person name="Kuo A."/>
            <person name="Salamov A."/>
            <person name="Ahrendt S.R."/>
            <person name="Lipzen A."/>
            <person name="Sullivan W."/>
            <person name="Andreopoulos W.B."/>
            <person name="Clum A."/>
            <person name="Lindquist E."/>
            <person name="Daum C."/>
            <person name="Ramamoorthy G.K."/>
            <person name="Gryganskyi A."/>
            <person name="Culley D."/>
            <person name="Magnuson J.K."/>
            <person name="James T.Y."/>
            <person name="O'Malley M.A."/>
            <person name="Stajich J.E."/>
            <person name="Spatafora J.W."/>
            <person name="Visel A."/>
            <person name="Grigoriev I.V."/>
        </authorList>
    </citation>
    <scope>NUCLEOTIDE SEQUENCE [LARGE SCALE GENOMIC DNA]</scope>
    <source>
        <strain evidence="7 8">JEL800</strain>
    </source>
</reference>
<feature type="compositionally biased region" description="Polar residues" evidence="5">
    <location>
        <begin position="66"/>
        <end position="77"/>
    </location>
</feature>
<protein>
    <recommendedName>
        <fullName evidence="6">CCDC113/CCDC96 coiled-coil domain-containing protein</fullName>
    </recommendedName>
</protein>
<dbReference type="PANTHER" id="PTHR15654:SF1">
    <property type="entry name" value="COILED-COIL DOMAIN-CONTAINING PROTEIN 96"/>
    <property type="match status" value="1"/>
</dbReference>
<dbReference type="InterPro" id="IPR025254">
    <property type="entry name" value="CCDC113/CCDC96_CC"/>
</dbReference>
<evidence type="ECO:0000313" key="7">
    <source>
        <dbReference type="EMBL" id="ORY43341.1"/>
    </source>
</evidence>
<evidence type="ECO:0000256" key="1">
    <source>
        <dbReference type="ARBA" id="ARBA00004138"/>
    </source>
</evidence>
<dbReference type="Pfam" id="PF13870">
    <property type="entry name" value="CCDC113_CCDC96_CC"/>
    <property type="match status" value="1"/>
</dbReference>
<dbReference type="GO" id="GO:0060271">
    <property type="term" value="P:cilium assembly"/>
    <property type="evidence" value="ECO:0007669"/>
    <property type="project" value="TreeGrafter"/>
</dbReference>